<evidence type="ECO:0000313" key="1">
    <source>
        <dbReference type="EMBL" id="SIP73471.1"/>
    </source>
</evidence>
<dbReference type="Proteomes" id="UP000196435">
    <property type="component" value="Unassembled WGS sequence"/>
</dbReference>
<evidence type="ECO:0000313" key="2">
    <source>
        <dbReference type="Proteomes" id="UP000196435"/>
    </source>
</evidence>
<dbReference type="AlphaFoldDB" id="A0A1N6MXB8"/>
<sequence>MVIETNGNKKEKINIKNRLNLLKKINFIDTFLNKMQSFTSALTLNI</sequence>
<name>A0A1N6MXB8_9GAMM</name>
<protein>
    <submittedName>
        <fullName evidence="1">Uncharacterized protein</fullName>
    </submittedName>
</protein>
<gene>
    <name evidence="1" type="ORF">XIS1_250002</name>
</gene>
<proteinExistence type="predicted"/>
<reference evidence="2" key="1">
    <citation type="submission" date="2016-12" db="EMBL/GenBank/DDBJ databases">
        <authorList>
            <person name="Gaudriault S."/>
        </authorList>
    </citation>
    <scope>NUCLEOTIDE SEQUENCE [LARGE SCALE GENOMIC DNA]</scope>
    <source>
        <strain evidence="2">HGB1681 (deposited as PTA-6826 in the American Type Culture Collection)</strain>
    </source>
</reference>
<organism evidence="1 2">
    <name type="scientific">Xenorhabdus innexi</name>
    <dbReference type="NCBI Taxonomy" id="290109"/>
    <lineage>
        <taxon>Bacteria</taxon>
        <taxon>Pseudomonadati</taxon>
        <taxon>Pseudomonadota</taxon>
        <taxon>Gammaproteobacteria</taxon>
        <taxon>Enterobacterales</taxon>
        <taxon>Morganellaceae</taxon>
        <taxon>Xenorhabdus</taxon>
    </lineage>
</organism>
<accession>A0A1N6MXB8</accession>
<dbReference type="EMBL" id="FTLG01000165">
    <property type="protein sequence ID" value="SIP73471.1"/>
    <property type="molecule type" value="Genomic_DNA"/>
</dbReference>